<evidence type="ECO:0000256" key="1">
    <source>
        <dbReference type="SAM" id="MobiDB-lite"/>
    </source>
</evidence>
<gene>
    <name evidence="3" type="ORF">DUNSADRAFT_10426</name>
</gene>
<comment type="caution">
    <text evidence="3">The sequence shown here is derived from an EMBL/GenBank/DDBJ whole genome shotgun (WGS) entry which is preliminary data.</text>
</comment>
<feature type="chain" id="PRO_5045198907" evidence="2">
    <location>
        <begin position="17"/>
        <end position="346"/>
    </location>
</feature>
<proteinExistence type="predicted"/>
<accession>A0ABQ7GFB7</accession>
<feature type="region of interest" description="Disordered" evidence="1">
    <location>
        <begin position="308"/>
        <end position="346"/>
    </location>
</feature>
<evidence type="ECO:0000313" key="3">
    <source>
        <dbReference type="EMBL" id="KAF5833305.1"/>
    </source>
</evidence>
<evidence type="ECO:0000256" key="2">
    <source>
        <dbReference type="SAM" id="SignalP"/>
    </source>
</evidence>
<keyword evidence="4" id="KW-1185">Reference proteome</keyword>
<organism evidence="3 4">
    <name type="scientific">Dunaliella salina</name>
    <name type="common">Green alga</name>
    <name type="synonym">Protococcus salinus</name>
    <dbReference type="NCBI Taxonomy" id="3046"/>
    <lineage>
        <taxon>Eukaryota</taxon>
        <taxon>Viridiplantae</taxon>
        <taxon>Chlorophyta</taxon>
        <taxon>core chlorophytes</taxon>
        <taxon>Chlorophyceae</taxon>
        <taxon>CS clade</taxon>
        <taxon>Chlamydomonadales</taxon>
        <taxon>Dunaliellaceae</taxon>
        <taxon>Dunaliella</taxon>
    </lineage>
</organism>
<name>A0ABQ7GFB7_DUNSA</name>
<dbReference type="Proteomes" id="UP000815325">
    <property type="component" value="Unassembled WGS sequence"/>
</dbReference>
<sequence length="346" mass="38908">MHFILVAHLICAGAQGGELFALQASQWWHTASLGTLALPPYCATERAGASTLEEAVSLLSRMVTVAEVEDLPAADEVKISFVGWLRFLLATAKVRQQQGNSDFMLSPDFLKEFQKHPEKLCAMLGVLSGSEIEILAQGMNKCYMPRSTGSTPNYSCRSRWWQHYLDCRAIGYCVALLAHWSGLPILDAARAYETMVKRCTSKQKTVMYRNFRQRYVDEDRRLERVAKEGNWWNQALGDRWPTGQDLDKAMILSGEGKQGANLSQDVKHELWSLFAGNCASLTVEAADEINKVQSLLIDNALRLKSVATSKSRKKIERQKDESSISQGQKRMAWRASTEASAKRRRQ</sequence>
<keyword evidence="2" id="KW-0732">Signal</keyword>
<evidence type="ECO:0000313" key="4">
    <source>
        <dbReference type="Proteomes" id="UP000815325"/>
    </source>
</evidence>
<dbReference type="EMBL" id="MU069818">
    <property type="protein sequence ID" value="KAF5833305.1"/>
    <property type="molecule type" value="Genomic_DNA"/>
</dbReference>
<protein>
    <submittedName>
        <fullName evidence="3">Uncharacterized protein</fullName>
    </submittedName>
</protein>
<feature type="signal peptide" evidence="2">
    <location>
        <begin position="1"/>
        <end position="16"/>
    </location>
</feature>
<reference evidence="3" key="1">
    <citation type="submission" date="2017-08" db="EMBL/GenBank/DDBJ databases">
        <authorList>
            <person name="Polle J.E."/>
            <person name="Barry K."/>
            <person name="Cushman J."/>
            <person name="Schmutz J."/>
            <person name="Tran D."/>
            <person name="Hathwaick L.T."/>
            <person name="Yim W.C."/>
            <person name="Jenkins J."/>
            <person name="Mckie-Krisberg Z.M."/>
            <person name="Prochnik S."/>
            <person name="Lindquist E."/>
            <person name="Dockter R.B."/>
            <person name="Adam C."/>
            <person name="Molina H."/>
            <person name="Bunkerborg J."/>
            <person name="Jin E."/>
            <person name="Buchheim M."/>
            <person name="Magnuson J."/>
        </authorList>
    </citation>
    <scope>NUCLEOTIDE SEQUENCE</scope>
    <source>
        <strain evidence="3">CCAP 19/18</strain>
    </source>
</reference>